<evidence type="ECO:0000256" key="1">
    <source>
        <dbReference type="ARBA" id="ARBA00006484"/>
    </source>
</evidence>
<evidence type="ECO:0000313" key="3">
    <source>
        <dbReference type="Proteomes" id="UP000328092"/>
    </source>
</evidence>
<accession>A0A508T2B2</accession>
<keyword evidence="3" id="KW-1185">Reference proteome</keyword>
<dbReference type="InterPro" id="IPR036291">
    <property type="entry name" value="NAD(P)-bd_dom_sf"/>
</dbReference>
<dbReference type="GO" id="GO:0050574">
    <property type="term" value="F:2-(R)-hydroxypropyl-CoM dehydrogenase activity"/>
    <property type="evidence" value="ECO:0007669"/>
    <property type="project" value="UniProtKB-EC"/>
</dbReference>
<dbReference type="GO" id="GO:0048038">
    <property type="term" value="F:quinone binding"/>
    <property type="evidence" value="ECO:0007669"/>
    <property type="project" value="TreeGrafter"/>
</dbReference>
<evidence type="ECO:0000313" key="2">
    <source>
        <dbReference type="EMBL" id="VIO68311.1"/>
    </source>
</evidence>
<dbReference type="Proteomes" id="UP000328092">
    <property type="component" value="Unassembled WGS sequence"/>
</dbReference>
<dbReference type="FunFam" id="3.40.50.720:FF:000084">
    <property type="entry name" value="Short-chain dehydrogenase reductase"/>
    <property type="match status" value="1"/>
</dbReference>
<dbReference type="EC" id="1.1.1.268" evidence="2"/>
<dbReference type="SUPFAM" id="SSF51735">
    <property type="entry name" value="NAD(P)-binding Rossmann-fold domains"/>
    <property type="match status" value="1"/>
</dbReference>
<dbReference type="EMBL" id="CAADFC020000006">
    <property type="protein sequence ID" value="VIO68311.1"/>
    <property type="molecule type" value="Genomic_DNA"/>
</dbReference>
<keyword evidence="2" id="KW-0560">Oxidoreductase</keyword>
<gene>
    <name evidence="2" type="primary">xecD</name>
    <name evidence="2" type="ORF">CI1B_20590</name>
</gene>
<dbReference type="InterPro" id="IPR002347">
    <property type="entry name" value="SDR_fam"/>
</dbReference>
<dbReference type="GO" id="GO:0006633">
    <property type="term" value="P:fatty acid biosynthetic process"/>
    <property type="evidence" value="ECO:0007669"/>
    <property type="project" value="TreeGrafter"/>
</dbReference>
<sequence>MTKRLEGRVALVFGAGCVSDDWGNGNATAVLYAREGARVICVDRNRRAAERTQDLILGEGGDAIALDADIAVSAAVNEAVARGIETYGRIDILHNNVGILEIGGPEQTDEATWDRVMAVNIKGFYLTCRRVLPIMTAQRGGAIVNISSIASNRWLGASSVTYYASKAAVNHLTQTIAVEYAAKGIRCNAVLPGLMNTPMVIEPYRALYGSFDAMVAARDAMCPTGKMGTPWDVAYASLFLASDEAKYVNGALLPVDGGLSCKSA</sequence>
<dbReference type="AlphaFoldDB" id="A0A508T2B2"/>
<dbReference type="Gene3D" id="3.40.50.720">
    <property type="entry name" value="NAD(P)-binding Rossmann-like Domain"/>
    <property type="match status" value="1"/>
</dbReference>
<dbReference type="PRINTS" id="PR00081">
    <property type="entry name" value="GDHRDH"/>
</dbReference>
<protein>
    <submittedName>
        <fullName evidence="2">2-(R)-hydroxypropyl-CoM dehydrogenase</fullName>
        <ecNumber evidence="2">1.1.1.268</ecNumber>
    </submittedName>
</protein>
<reference evidence="2" key="1">
    <citation type="submission" date="2019-02" db="EMBL/GenBank/DDBJ databases">
        <authorList>
            <person name="Pothier F.J."/>
        </authorList>
    </citation>
    <scope>NUCLEOTIDE SEQUENCE</scope>
    <source>
        <strain evidence="2">CI-1B</strain>
    </source>
</reference>
<dbReference type="PANTHER" id="PTHR42760:SF122">
    <property type="entry name" value="NAD(P)-BINDING PROTEIN"/>
    <property type="match status" value="1"/>
</dbReference>
<proteinExistence type="inferred from homology"/>
<dbReference type="PANTHER" id="PTHR42760">
    <property type="entry name" value="SHORT-CHAIN DEHYDROGENASES/REDUCTASES FAMILY MEMBER"/>
    <property type="match status" value="1"/>
</dbReference>
<organism evidence="2 3">
    <name type="scientific">Bradyrhizobium ivorense</name>
    <dbReference type="NCBI Taxonomy" id="2511166"/>
    <lineage>
        <taxon>Bacteria</taxon>
        <taxon>Pseudomonadati</taxon>
        <taxon>Pseudomonadota</taxon>
        <taxon>Alphaproteobacteria</taxon>
        <taxon>Hyphomicrobiales</taxon>
        <taxon>Nitrobacteraceae</taxon>
        <taxon>Bradyrhizobium</taxon>
    </lineage>
</organism>
<comment type="caution">
    <text evidence="2">The sequence shown here is derived from an EMBL/GenBank/DDBJ whole genome shotgun (WGS) entry which is preliminary data.</text>
</comment>
<name>A0A508T2B2_9BRAD</name>
<dbReference type="PRINTS" id="PR00080">
    <property type="entry name" value="SDRFAMILY"/>
</dbReference>
<dbReference type="CDD" id="cd05233">
    <property type="entry name" value="SDR_c"/>
    <property type="match status" value="1"/>
</dbReference>
<dbReference type="RefSeq" id="WP_139858847.1">
    <property type="nucleotide sequence ID" value="NZ_CAADFC020000006.1"/>
</dbReference>
<comment type="similarity">
    <text evidence="1">Belongs to the short-chain dehydrogenases/reductases (SDR) family.</text>
</comment>
<dbReference type="OrthoDB" id="9797020at2"/>
<dbReference type="Pfam" id="PF13561">
    <property type="entry name" value="adh_short_C2"/>
    <property type="match status" value="1"/>
</dbReference>